<keyword evidence="3" id="KW-1185">Reference proteome</keyword>
<evidence type="ECO:0000313" key="1">
    <source>
        <dbReference type="EMBL" id="MWC45688.1"/>
    </source>
</evidence>
<dbReference type="EMBL" id="WSUT01000007">
    <property type="protein sequence ID" value="MWC45688.1"/>
    <property type="molecule type" value="Genomic_DNA"/>
</dbReference>
<evidence type="ECO:0000313" key="4">
    <source>
        <dbReference type="Proteomes" id="UP000436801"/>
    </source>
</evidence>
<sequence>MKKIVPLCALLAVCGCQQKVAVPNAQQLVADRALLTEWQRKCDTGEYSQLAATEKADLCATTQEATISVAQIQAGMKDSDFFKANSLRK</sequence>
<accession>A0A1G7Q219</accession>
<organism evidence="2 3">
    <name type="scientific">Sphingomonas carotinifaciens</name>
    <dbReference type="NCBI Taxonomy" id="1166323"/>
    <lineage>
        <taxon>Bacteria</taxon>
        <taxon>Pseudomonadati</taxon>
        <taxon>Pseudomonadota</taxon>
        <taxon>Alphaproteobacteria</taxon>
        <taxon>Sphingomonadales</taxon>
        <taxon>Sphingomonadaceae</taxon>
        <taxon>Sphingomonas</taxon>
    </lineage>
</organism>
<gene>
    <name evidence="1" type="ORF">GQR91_18900</name>
    <name evidence="2" type="ORF">SAMN05216557_107175</name>
</gene>
<evidence type="ECO:0000313" key="3">
    <source>
        <dbReference type="Proteomes" id="UP000323502"/>
    </source>
</evidence>
<dbReference type="Proteomes" id="UP000323502">
    <property type="component" value="Unassembled WGS sequence"/>
</dbReference>
<dbReference type="PROSITE" id="PS51257">
    <property type="entry name" value="PROKAR_LIPOPROTEIN"/>
    <property type="match status" value="1"/>
</dbReference>
<name>A0A1G7Q219_9SPHN</name>
<dbReference type="OrthoDB" id="7508525at2"/>
<evidence type="ECO:0000313" key="2">
    <source>
        <dbReference type="EMBL" id="SDF92627.1"/>
    </source>
</evidence>
<reference evidence="2 3" key="1">
    <citation type="submission" date="2016-10" db="EMBL/GenBank/DDBJ databases">
        <authorList>
            <person name="Varghese N."/>
            <person name="Submissions S."/>
        </authorList>
    </citation>
    <scope>NUCLEOTIDE SEQUENCE [LARGE SCALE GENOMIC DNA]</scope>
    <source>
        <strain evidence="2 3">S7-754</strain>
    </source>
</reference>
<dbReference type="Proteomes" id="UP000436801">
    <property type="component" value="Unassembled WGS sequence"/>
</dbReference>
<proteinExistence type="predicted"/>
<dbReference type="EMBL" id="FNBI01000007">
    <property type="protein sequence ID" value="SDF92627.1"/>
    <property type="molecule type" value="Genomic_DNA"/>
</dbReference>
<dbReference type="AlphaFoldDB" id="A0A1G7Q219"/>
<dbReference type="RefSeq" id="WP_149683161.1">
    <property type="nucleotide sequence ID" value="NZ_FNBI01000007.1"/>
</dbReference>
<evidence type="ECO:0008006" key="5">
    <source>
        <dbReference type="Google" id="ProtNLM"/>
    </source>
</evidence>
<reference evidence="1 4" key="2">
    <citation type="submission" date="2019-12" db="EMBL/GenBank/DDBJ databases">
        <authorList>
            <person name="Zheng J."/>
        </authorList>
    </citation>
    <scope>NUCLEOTIDE SEQUENCE [LARGE SCALE GENOMIC DNA]</scope>
    <source>
        <strain evidence="1 4">DSM 27347</strain>
    </source>
</reference>
<protein>
    <recommendedName>
        <fullName evidence="5">Lipoprotein</fullName>
    </recommendedName>
</protein>